<organism evidence="3 4">
    <name type="scientific">Zasmidium cellare ATCC 36951</name>
    <dbReference type="NCBI Taxonomy" id="1080233"/>
    <lineage>
        <taxon>Eukaryota</taxon>
        <taxon>Fungi</taxon>
        <taxon>Dikarya</taxon>
        <taxon>Ascomycota</taxon>
        <taxon>Pezizomycotina</taxon>
        <taxon>Dothideomycetes</taxon>
        <taxon>Dothideomycetidae</taxon>
        <taxon>Mycosphaerellales</taxon>
        <taxon>Mycosphaerellaceae</taxon>
        <taxon>Zasmidium</taxon>
    </lineage>
</organism>
<gene>
    <name evidence="3" type="ORF">M409DRAFT_57676</name>
</gene>
<dbReference type="InterPro" id="IPR029068">
    <property type="entry name" value="Glyas_Bleomycin-R_OHBP_Dase"/>
</dbReference>
<dbReference type="PANTHER" id="PTHR21366">
    <property type="entry name" value="GLYOXALASE FAMILY PROTEIN"/>
    <property type="match status" value="1"/>
</dbReference>
<proteinExistence type="inferred from homology"/>
<dbReference type="Pfam" id="PF00903">
    <property type="entry name" value="Glyoxalase"/>
    <property type="match status" value="1"/>
</dbReference>
<name>A0A6A6C9S7_ZASCE</name>
<dbReference type="EMBL" id="ML993610">
    <property type="protein sequence ID" value="KAF2162990.1"/>
    <property type="molecule type" value="Genomic_DNA"/>
</dbReference>
<dbReference type="PROSITE" id="PS51819">
    <property type="entry name" value="VOC"/>
    <property type="match status" value="1"/>
</dbReference>
<dbReference type="PANTHER" id="PTHR21366:SF14">
    <property type="entry name" value="GLYOXALASE DOMAIN-CONTAINING PROTEIN 5"/>
    <property type="match status" value="1"/>
</dbReference>
<dbReference type="SUPFAM" id="SSF54593">
    <property type="entry name" value="Glyoxalase/Bleomycin resistance protein/Dihydroxybiphenyl dioxygenase"/>
    <property type="match status" value="1"/>
</dbReference>
<evidence type="ECO:0000259" key="2">
    <source>
        <dbReference type="PROSITE" id="PS51819"/>
    </source>
</evidence>
<dbReference type="Gene3D" id="3.10.180.10">
    <property type="entry name" value="2,3-Dihydroxybiphenyl 1,2-Dioxygenase, domain 1"/>
    <property type="match status" value="1"/>
</dbReference>
<dbReference type="AlphaFoldDB" id="A0A6A6C9S7"/>
<evidence type="ECO:0000313" key="3">
    <source>
        <dbReference type="EMBL" id="KAF2162990.1"/>
    </source>
</evidence>
<keyword evidence="4" id="KW-1185">Reference proteome</keyword>
<dbReference type="RefSeq" id="XP_033663879.1">
    <property type="nucleotide sequence ID" value="XM_033813703.1"/>
</dbReference>
<evidence type="ECO:0000313" key="4">
    <source>
        <dbReference type="Proteomes" id="UP000799537"/>
    </source>
</evidence>
<dbReference type="InterPro" id="IPR004360">
    <property type="entry name" value="Glyas_Fos-R_dOase_dom"/>
</dbReference>
<reference evidence="3" key="1">
    <citation type="journal article" date="2020" name="Stud. Mycol.">
        <title>101 Dothideomycetes genomes: a test case for predicting lifestyles and emergence of pathogens.</title>
        <authorList>
            <person name="Haridas S."/>
            <person name="Albert R."/>
            <person name="Binder M."/>
            <person name="Bloem J."/>
            <person name="Labutti K."/>
            <person name="Salamov A."/>
            <person name="Andreopoulos B."/>
            <person name="Baker S."/>
            <person name="Barry K."/>
            <person name="Bills G."/>
            <person name="Bluhm B."/>
            <person name="Cannon C."/>
            <person name="Castanera R."/>
            <person name="Culley D."/>
            <person name="Daum C."/>
            <person name="Ezra D."/>
            <person name="Gonzalez J."/>
            <person name="Henrissat B."/>
            <person name="Kuo A."/>
            <person name="Liang C."/>
            <person name="Lipzen A."/>
            <person name="Lutzoni F."/>
            <person name="Magnuson J."/>
            <person name="Mondo S."/>
            <person name="Nolan M."/>
            <person name="Ohm R."/>
            <person name="Pangilinan J."/>
            <person name="Park H.-J."/>
            <person name="Ramirez L."/>
            <person name="Alfaro M."/>
            <person name="Sun H."/>
            <person name="Tritt A."/>
            <person name="Yoshinaga Y."/>
            <person name="Zwiers L.-H."/>
            <person name="Turgeon B."/>
            <person name="Goodwin S."/>
            <person name="Spatafora J."/>
            <person name="Crous P."/>
            <person name="Grigoriev I."/>
        </authorList>
    </citation>
    <scope>NUCLEOTIDE SEQUENCE</scope>
    <source>
        <strain evidence="3">ATCC 36951</strain>
    </source>
</reference>
<feature type="domain" description="VOC" evidence="2">
    <location>
        <begin position="17"/>
        <end position="134"/>
    </location>
</feature>
<comment type="similarity">
    <text evidence="1">Belongs to the glyoxalase I family.</text>
</comment>
<dbReference type="GeneID" id="54566975"/>
<dbReference type="InterPro" id="IPR050383">
    <property type="entry name" value="GlyoxalaseI/FosfomycinResist"/>
</dbReference>
<sequence>MTDFDCPSHQEVISPTALAHVVLRTKNLAAMRDFYVTFLGARISHGNDFVCFLYYDEEHHRIAIVQIDQTVPKNVTSCGLEHVAFAFPDLSTLLLSYRQRLQRGIKPVWNVNHGPTNSIYYKDPDGNLIETQVDNFQSADEVKKYMAGPEFAENPIGTDFDPEDYIRRLQAGAAESSFRKRQEIGPRGLVSAESFEGITSM</sequence>
<dbReference type="OrthoDB" id="5371818at2759"/>
<evidence type="ECO:0000256" key="1">
    <source>
        <dbReference type="ARBA" id="ARBA00010363"/>
    </source>
</evidence>
<protein>
    <recommendedName>
        <fullName evidence="2">VOC domain-containing protein</fullName>
    </recommendedName>
</protein>
<accession>A0A6A6C9S7</accession>
<dbReference type="Proteomes" id="UP000799537">
    <property type="component" value="Unassembled WGS sequence"/>
</dbReference>
<dbReference type="InterPro" id="IPR037523">
    <property type="entry name" value="VOC_core"/>
</dbReference>